<dbReference type="Proteomes" id="UP000002007">
    <property type="component" value="Chromosome"/>
</dbReference>
<keyword evidence="1" id="KW-0808">Transferase</keyword>
<dbReference type="HOGENOM" id="CLU_1748170_0_0_11"/>
<dbReference type="PANTHER" id="PTHR41700">
    <property type="entry name" value="GCN5-RELATED N-ACETYLTRANSFERASE"/>
    <property type="match status" value="1"/>
</dbReference>
<dbReference type="GO" id="GO:0016740">
    <property type="term" value="F:transferase activity"/>
    <property type="evidence" value="ECO:0007669"/>
    <property type="project" value="UniProtKB-KW"/>
</dbReference>
<dbReference type="EMBL" id="CP000910">
    <property type="protein sequence ID" value="ABY23055.1"/>
    <property type="molecule type" value="Genomic_DNA"/>
</dbReference>
<dbReference type="PANTHER" id="PTHR41700:SF1">
    <property type="entry name" value="N-ACETYLTRANSFERASE DOMAIN-CONTAINING PROTEIN"/>
    <property type="match status" value="1"/>
</dbReference>
<reference evidence="2" key="1">
    <citation type="journal article" date="2008" name="J. Bacteriol.">
        <title>Genome sequence of the fish pathogen Renibacterium salmoninarum suggests reductive evolution away from an environmental Arthrobacter ancestor.</title>
        <authorList>
            <person name="Wiens G.D."/>
            <person name="Rockey D.D."/>
            <person name="Wu Z."/>
            <person name="Chang J."/>
            <person name="Levy R."/>
            <person name="Crane S."/>
            <person name="Chen D.S."/>
            <person name="Capri G.R."/>
            <person name="Burnett J.R."/>
            <person name="Sudheesh P.S."/>
            <person name="Schipma M.J."/>
            <person name="Burd H."/>
            <person name="Bhattacharyya A."/>
            <person name="Rhodes L.D."/>
            <person name="Kaul R."/>
            <person name="Strom M.S."/>
        </authorList>
    </citation>
    <scope>NUCLEOTIDE SEQUENCE [LARGE SCALE GENOMIC DNA]</scope>
    <source>
        <strain evidence="2">ATCC 33209 / DSM 20767 / JCM 11484 / NBRC 15589 / NCIMB 2235</strain>
    </source>
</reference>
<sequence>MTEITWTFDPLASRNAYFNLVKLGADAQEYVIDFYGDMHDGVNEGQPSDRMIARWSLLAPLSDRATSGAGYLPVLRLGSEGQPQHESADSSVQRLAIGIPQDIESLRGERPEAARLWRHALREEMADRLQSGWRIAGFDKRGSYLLARG</sequence>
<dbReference type="eggNOG" id="COG3375">
    <property type="taxonomic scope" value="Bacteria"/>
</dbReference>
<accession>A9WPT4</accession>
<organism evidence="1 2">
    <name type="scientific">Renibacterium salmoninarum (strain ATCC 33209 / DSM 20767 / JCM 11484 / NBRC 15589 / NCIMB 2235)</name>
    <dbReference type="NCBI Taxonomy" id="288705"/>
    <lineage>
        <taxon>Bacteria</taxon>
        <taxon>Bacillati</taxon>
        <taxon>Actinomycetota</taxon>
        <taxon>Actinomycetes</taxon>
        <taxon>Micrococcales</taxon>
        <taxon>Micrococcaceae</taxon>
        <taxon>Renibacterium</taxon>
    </lineage>
</organism>
<protein>
    <submittedName>
        <fullName evidence="1">Acetyltransferase, GNAT family</fullName>
    </submittedName>
</protein>
<dbReference type="AlphaFoldDB" id="A9WPT4"/>
<dbReference type="STRING" id="288705.RSal33209_1318"/>
<proteinExistence type="predicted"/>
<evidence type="ECO:0000313" key="2">
    <source>
        <dbReference type="Proteomes" id="UP000002007"/>
    </source>
</evidence>
<name>A9WPT4_RENSM</name>
<evidence type="ECO:0000313" key="1">
    <source>
        <dbReference type="EMBL" id="ABY23055.1"/>
    </source>
</evidence>
<gene>
    <name evidence="1" type="ordered locus">RSal33209_1318</name>
</gene>
<dbReference type="InterPro" id="IPR038764">
    <property type="entry name" value="GNAT_N_AcTrfase_prd"/>
</dbReference>
<keyword evidence="2" id="KW-1185">Reference proteome</keyword>
<dbReference type="KEGG" id="rsa:RSal33209_1318"/>